<feature type="compositionally biased region" description="Polar residues" evidence="1">
    <location>
        <begin position="784"/>
        <end position="793"/>
    </location>
</feature>
<feature type="compositionally biased region" description="Low complexity" evidence="1">
    <location>
        <begin position="225"/>
        <end position="241"/>
    </location>
</feature>
<feature type="region of interest" description="Disordered" evidence="1">
    <location>
        <begin position="1234"/>
        <end position="1354"/>
    </location>
</feature>
<reference evidence="2" key="1">
    <citation type="journal article" date="2021" name="Mol. Ecol. Resour.">
        <title>Apolygus lucorum genome provides insights into omnivorousness and mesophyll feeding.</title>
        <authorList>
            <person name="Liu Y."/>
            <person name="Liu H."/>
            <person name="Wang H."/>
            <person name="Huang T."/>
            <person name="Liu B."/>
            <person name="Yang B."/>
            <person name="Yin L."/>
            <person name="Li B."/>
            <person name="Zhang Y."/>
            <person name="Zhang S."/>
            <person name="Jiang F."/>
            <person name="Zhang X."/>
            <person name="Ren Y."/>
            <person name="Wang B."/>
            <person name="Wang S."/>
            <person name="Lu Y."/>
            <person name="Wu K."/>
            <person name="Fan W."/>
            <person name="Wang G."/>
        </authorList>
    </citation>
    <scope>NUCLEOTIDE SEQUENCE</scope>
    <source>
        <strain evidence="2">12Hb</strain>
    </source>
</reference>
<protein>
    <submittedName>
        <fullName evidence="2">Uncharacterized protein</fullName>
    </submittedName>
</protein>
<feature type="region of interest" description="Disordered" evidence="1">
    <location>
        <begin position="578"/>
        <end position="606"/>
    </location>
</feature>
<feature type="region of interest" description="Disordered" evidence="1">
    <location>
        <begin position="772"/>
        <end position="793"/>
    </location>
</feature>
<feature type="compositionally biased region" description="Basic and acidic residues" evidence="1">
    <location>
        <begin position="208"/>
        <end position="220"/>
    </location>
</feature>
<organism evidence="2 3">
    <name type="scientific">Apolygus lucorum</name>
    <name type="common">Small green plant bug</name>
    <name type="synonym">Lygocoris lucorum</name>
    <dbReference type="NCBI Taxonomy" id="248454"/>
    <lineage>
        <taxon>Eukaryota</taxon>
        <taxon>Metazoa</taxon>
        <taxon>Ecdysozoa</taxon>
        <taxon>Arthropoda</taxon>
        <taxon>Hexapoda</taxon>
        <taxon>Insecta</taxon>
        <taxon>Pterygota</taxon>
        <taxon>Neoptera</taxon>
        <taxon>Paraneoptera</taxon>
        <taxon>Hemiptera</taxon>
        <taxon>Heteroptera</taxon>
        <taxon>Panheteroptera</taxon>
        <taxon>Cimicomorpha</taxon>
        <taxon>Miridae</taxon>
        <taxon>Mirini</taxon>
        <taxon>Apolygus</taxon>
    </lineage>
</organism>
<comment type="caution">
    <text evidence="2">The sequence shown here is derived from an EMBL/GenBank/DDBJ whole genome shotgun (WGS) entry which is preliminary data.</text>
</comment>
<feature type="region of interest" description="Disordered" evidence="1">
    <location>
        <begin position="193"/>
        <end position="260"/>
    </location>
</feature>
<gene>
    <name evidence="2" type="ORF">GE061_012530</name>
</gene>
<feature type="compositionally biased region" description="Basic and acidic residues" evidence="1">
    <location>
        <begin position="1234"/>
        <end position="1259"/>
    </location>
</feature>
<evidence type="ECO:0000313" key="2">
    <source>
        <dbReference type="EMBL" id="KAF6212012.1"/>
    </source>
</evidence>
<sequence>MCVGVLEAISSVQHITESFLPLDATRKKRRMVVDSGTGAIRHADIGWPGDVPRGLHVIKKRSGLTSPHSSFDLPDDDHSSVRRCSEHFDSAQLERAVSAILLEEDMSSDETSEEVTQILSGVVQSCIEFPTEHSRVPKKFSAQPESALHDTFAPINEPRHVAERMPEKEPLLASEAVEADLVDLKPTERLIKSSSAEMGIDEYDSSESSEKHARENRSISKSETSVSYGSELPSSSLSSDILADEDGKSKPSEEKRVQKIKKSVIKDHELQTDDDTYNNETICDLIDSKNLGAILPDDATNLSPLPQLSVPETTLEHSVIHRSLSEDQVPITIQNDDDRLKPNEPETLSHRESIVELIESTNNIVFSDETRPTLERSESIVELIQSTNSLIFVPETKSEEAVKAIPVERQQSIEELIKSTNDVILCREVLNNEELRSTSDTMESDVVIDVEKSLNHEDGVLSEMPEQRATETARDDEISSTEREVLLTQTFDETAPLTAVSSNDFDETLSMIQNVEEAHVESVVVSEQIPSSCIPSIAERDSVPPYEKTCPAQETKLVTESSVEYNPSSNCLKVLDTPAEVDPDKSKPLTQPILTPSSSEEDDSANSVTTIITECVQTIVDIGPPAKKTDTENQLGPDFNDNETPNFVPMTQTENVGNISASCNKLEELASVEEHAVGDQLGNHDLHINTKDIVSSARSPDSQCDIVASEMVTHEQSVVDKLEQTTKEERALNQRLTLSDELEFSEQPKNVMEQYESVPEKEKKIFDCTEVDKESSLQEPPSDVITTENHDSSLVQDSPSLLEIVGDENSQDEIVSSTFDTSNKPTCLENETFGAVDSSVVLGVVQTKETILAAMESKNLETTDSDEYVAHTLAEDRTEFELVEQVIGDPIVINEEVHNDLPLNSKRSADSATETKAEIVTSTVELAREEDEYEKITSETPQSSMVDSSSSKTQNQELFNSDSADNKTNSSEKVSTENEVTASDEVADSGKSAIIITPSRSSAVETEIVPSTDVSPVSFELSSRISKPQTQELVETKIVPSTDVSPVPLELSSHVNKPQTQELVETEIVPSTDVSPVPLELSFHVNKPQTQKLVETEVVPSTDVSPVPLELSSHVNKPQTQELVETEIVPSTDVSPVPLELSSHVNKPQTQEYVETEIVPSTDVSPVPLEVSSHVNKPQTQELVETEIVPSTDVSPVPLELSSHVNKPQTQELIETLKSTIDAVSASTGKTIIIDEEKRDENERRGGDLEMDSRIRDSPTWDEPASKSSESIPTDSGENVHHKGKTRKTGDRTTESAIDLRPTASEVQQEVRRVSSIDEGDVINVTPSQNRPADMENVQEAPSTSPDKAFWVRD</sequence>
<feature type="compositionally biased region" description="Polar residues" evidence="1">
    <location>
        <begin position="938"/>
        <end position="981"/>
    </location>
</feature>
<name>A0A8S9XSJ6_APOLU</name>
<feature type="compositionally biased region" description="Polar residues" evidence="1">
    <location>
        <begin position="588"/>
        <end position="598"/>
    </location>
</feature>
<accession>A0A8S9XSJ6</accession>
<feature type="compositionally biased region" description="Polar residues" evidence="1">
    <location>
        <begin position="1266"/>
        <end position="1277"/>
    </location>
</feature>
<dbReference type="Proteomes" id="UP000466442">
    <property type="component" value="Unassembled WGS sequence"/>
</dbReference>
<proteinExistence type="predicted"/>
<feature type="region of interest" description="Disordered" evidence="1">
    <location>
        <begin position="623"/>
        <end position="644"/>
    </location>
</feature>
<evidence type="ECO:0000256" key="1">
    <source>
        <dbReference type="SAM" id="MobiDB-lite"/>
    </source>
</evidence>
<feature type="region of interest" description="Disordered" evidence="1">
    <location>
        <begin position="923"/>
        <end position="987"/>
    </location>
</feature>
<dbReference type="OrthoDB" id="10410435at2759"/>
<keyword evidence="3" id="KW-1185">Reference proteome</keyword>
<evidence type="ECO:0000313" key="3">
    <source>
        <dbReference type="Proteomes" id="UP000466442"/>
    </source>
</evidence>
<dbReference type="EMBL" id="WIXP02000004">
    <property type="protein sequence ID" value="KAF6212012.1"/>
    <property type="molecule type" value="Genomic_DNA"/>
</dbReference>
<feature type="compositionally biased region" description="Basic and acidic residues" evidence="1">
    <location>
        <begin position="245"/>
        <end position="257"/>
    </location>
</feature>